<dbReference type="Proteomes" id="UP000232323">
    <property type="component" value="Unassembled WGS sequence"/>
</dbReference>
<keyword evidence="2" id="KW-0812">Transmembrane</keyword>
<name>A0A250XG51_9CHLO</name>
<accession>A0A250XG51</accession>
<evidence type="ECO:0008006" key="5">
    <source>
        <dbReference type="Google" id="ProtNLM"/>
    </source>
</evidence>
<feature type="region of interest" description="Disordered" evidence="1">
    <location>
        <begin position="184"/>
        <end position="208"/>
    </location>
</feature>
<keyword evidence="2" id="KW-1133">Transmembrane helix</keyword>
<gene>
    <name evidence="3" type="ORF">CEUSTIGMA_g9482.t1</name>
</gene>
<organism evidence="3 4">
    <name type="scientific">Chlamydomonas eustigma</name>
    <dbReference type="NCBI Taxonomy" id="1157962"/>
    <lineage>
        <taxon>Eukaryota</taxon>
        <taxon>Viridiplantae</taxon>
        <taxon>Chlorophyta</taxon>
        <taxon>core chlorophytes</taxon>
        <taxon>Chlorophyceae</taxon>
        <taxon>CS clade</taxon>
        <taxon>Chlamydomonadales</taxon>
        <taxon>Chlamydomonadaceae</taxon>
        <taxon>Chlamydomonas</taxon>
    </lineage>
</organism>
<evidence type="ECO:0000313" key="4">
    <source>
        <dbReference type="Proteomes" id="UP000232323"/>
    </source>
</evidence>
<proteinExistence type="predicted"/>
<reference evidence="3 4" key="1">
    <citation type="submission" date="2017-08" db="EMBL/GenBank/DDBJ databases">
        <title>Acidophilic green algal genome provides insights into adaptation to an acidic environment.</title>
        <authorList>
            <person name="Hirooka S."/>
            <person name="Hirose Y."/>
            <person name="Kanesaki Y."/>
            <person name="Higuchi S."/>
            <person name="Fujiwara T."/>
            <person name="Onuma R."/>
            <person name="Era A."/>
            <person name="Ohbayashi R."/>
            <person name="Uzuka A."/>
            <person name="Nozaki H."/>
            <person name="Yoshikawa H."/>
            <person name="Miyagishima S.Y."/>
        </authorList>
    </citation>
    <scope>NUCLEOTIDE SEQUENCE [LARGE SCALE GENOMIC DNA]</scope>
    <source>
        <strain evidence="3 4">NIES-2499</strain>
    </source>
</reference>
<comment type="caution">
    <text evidence="3">The sequence shown here is derived from an EMBL/GenBank/DDBJ whole genome shotgun (WGS) entry which is preliminary data.</text>
</comment>
<evidence type="ECO:0000256" key="2">
    <source>
        <dbReference type="SAM" id="Phobius"/>
    </source>
</evidence>
<feature type="transmembrane region" description="Helical" evidence="2">
    <location>
        <begin position="224"/>
        <end position="245"/>
    </location>
</feature>
<dbReference type="EMBL" id="BEGY01000074">
    <property type="protein sequence ID" value="GAX82054.1"/>
    <property type="molecule type" value="Genomic_DNA"/>
</dbReference>
<dbReference type="OrthoDB" id="43106at2759"/>
<sequence>MSWIFQTNVHTFQKRSFSLLTFEMKDLMCTQVRDSVLDHATSSVRCTYLRRTTNVRGPSIHRIRNSRKRLTAKINSSLSGYEFEPHVDAAVLASQLVVASSSLGLGAYWWFVVVPSERAALAKAKRKGGVGEYLKEVKSDPDRKLEQWFYTDWLRSSWFQAKMAREVQTESTAANIIIEATATDSSSSTSTSKDLSEDEKPNPNLLQPTFETPTPSFWSLDNPIVAAMALISAGVVFSMLFKMIYK</sequence>
<evidence type="ECO:0000256" key="1">
    <source>
        <dbReference type="SAM" id="MobiDB-lite"/>
    </source>
</evidence>
<evidence type="ECO:0000313" key="3">
    <source>
        <dbReference type="EMBL" id="GAX82054.1"/>
    </source>
</evidence>
<keyword evidence="4" id="KW-1185">Reference proteome</keyword>
<keyword evidence="2" id="KW-0472">Membrane</keyword>
<protein>
    <recommendedName>
        <fullName evidence="5">Transmembrane protein</fullName>
    </recommendedName>
</protein>
<dbReference type="AlphaFoldDB" id="A0A250XG51"/>